<feature type="domain" description="PurM-like N-terminal" evidence="9">
    <location>
        <begin position="42"/>
        <end position="153"/>
    </location>
</feature>
<dbReference type="GO" id="GO:0006189">
    <property type="term" value="P:'de novo' IMP biosynthetic process"/>
    <property type="evidence" value="ECO:0007669"/>
    <property type="project" value="UniProtKB-UniRule"/>
</dbReference>
<comment type="subcellular location">
    <subcellularLocation>
        <location evidence="8">Cytoplasm</location>
    </subcellularLocation>
</comment>
<dbReference type="Gene3D" id="3.90.650.10">
    <property type="entry name" value="PurM-like C-terminal domain"/>
    <property type="match status" value="1"/>
</dbReference>
<dbReference type="UniPathway" id="UPA00074">
    <property type="reaction ID" value="UER00129"/>
</dbReference>
<dbReference type="AlphaFoldDB" id="A0A1W6K173"/>
<sequence length="322" mass="35240">MVSEYSKSGVDLDKLRDFHSKVASEISKTYKNTILGAGHYSGIINVNGLKLAMHADGVGTKSILALKTGIIEPIGIDCIAMNVNDLISIGAKPLAVVDYLAMEKPMDEVVDKVMKGLVKGAKESDAEIVGGETAIMPDVVNGFDLACTAIGTVDKIKDGRDVKPGDIILGLRSNGIHDNGYSLVRKLIAEGKLSLDTWKDELMKPTQIYVKPILEVLDKIKAAAHITGGSFSKLRRITNYKIELSLPEPQEIFKELEKCGISHEEMYKVFNMGIGMTIFTSPEYKDDIIKTVQKYIDIYEIGKVSEGTGISIFTYKNVVLHI</sequence>
<dbReference type="GO" id="GO:0004637">
    <property type="term" value="F:phosphoribosylamine-glycine ligase activity"/>
    <property type="evidence" value="ECO:0007669"/>
    <property type="project" value="TreeGrafter"/>
</dbReference>
<evidence type="ECO:0000259" key="10">
    <source>
        <dbReference type="Pfam" id="PF02769"/>
    </source>
</evidence>
<organism evidence="11 12">
    <name type="scientific">Acidianus manzaensis</name>
    <dbReference type="NCBI Taxonomy" id="282676"/>
    <lineage>
        <taxon>Archaea</taxon>
        <taxon>Thermoproteota</taxon>
        <taxon>Thermoprotei</taxon>
        <taxon>Sulfolobales</taxon>
        <taxon>Sulfolobaceae</taxon>
        <taxon>Acidianus</taxon>
    </lineage>
</organism>
<dbReference type="NCBIfam" id="TIGR00878">
    <property type="entry name" value="purM"/>
    <property type="match status" value="1"/>
</dbReference>
<dbReference type="InterPro" id="IPR016188">
    <property type="entry name" value="PurM-like_N"/>
</dbReference>
<dbReference type="EMBL" id="CP020477">
    <property type="protein sequence ID" value="ARM76259.1"/>
    <property type="molecule type" value="Genomic_DNA"/>
</dbReference>
<evidence type="ECO:0000313" key="12">
    <source>
        <dbReference type="Proteomes" id="UP000193404"/>
    </source>
</evidence>
<reference evidence="11 12" key="1">
    <citation type="submission" date="2017-03" db="EMBL/GenBank/DDBJ databases">
        <title>Sulfur activation and transportation mechanism of thermophilic Archaea Acidianus manzaensis YN-25.</title>
        <authorList>
            <person name="Ma Y."/>
            <person name="Yang Y."/>
            <person name="Xia J."/>
        </authorList>
    </citation>
    <scope>NUCLEOTIDE SEQUENCE [LARGE SCALE GENOMIC DNA]</scope>
    <source>
        <strain evidence="11 12">YN-25</strain>
    </source>
</reference>
<name>A0A1W6K173_9CREN</name>
<accession>A0A1W6K173</accession>
<evidence type="ECO:0000256" key="6">
    <source>
        <dbReference type="ARBA" id="ARBA00022755"/>
    </source>
</evidence>
<feature type="domain" description="PurM-like C-terminal" evidence="10">
    <location>
        <begin position="163"/>
        <end position="312"/>
    </location>
</feature>
<dbReference type="PANTHER" id="PTHR10520:SF12">
    <property type="entry name" value="TRIFUNCTIONAL PURINE BIOSYNTHETIC PROTEIN ADENOSINE-3"/>
    <property type="match status" value="1"/>
</dbReference>
<dbReference type="InterPro" id="IPR004733">
    <property type="entry name" value="PurM_cligase"/>
</dbReference>
<dbReference type="GO" id="GO:0046084">
    <property type="term" value="P:adenine biosynthetic process"/>
    <property type="evidence" value="ECO:0007669"/>
    <property type="project" value="TreeGrafter"/>
</dbReference>
<evidence type="ECO:0000256" key="1">
    <source>
        <dbReference type="ARBA" id="ARBA00004686"/>
    </source>
</evidence>
<comment type="similarity">
    <text evidence="8">Belongs to the AIR synthase family.</text>
</comment>
<keyword evidence="6 8" id="KW-0658">Purine biosynthesis</keyword>
<dbReference type="GO" id="GO:0005524">
    <property type="term" value="F:ATP binding"/>
    <property type="evidence" value="ECO:0007669"/>
    <property type="project" value="UniProtKB-KW"/>
</dbReference>
<dbReference type="GeneID" id="41591184"/>
<dbReference type="HAMAP" id="MF_00741">
    <property type="entry name" value="AIRS"/>
    <property type="match status" value="1"/>
</dbReference>
<evidence type="ECO:0000256" key="2">
    <source>
        <dbReference type="ARBA" id="ARBA00013047"/>
    </source>
</evidence>
<dbReference type="FunFam" id="3.30.1330.10:FF:000020">
    <property type="entry name" value="Phosphoribosylformylglycinamidine cyclo-ligase"/>
    <property type="match status" value="1"/>
</dbReference>
<dbReference type="GO" id="GO:0004641">
    <property type="term" value="F:phosphoribosylformylglycinamidine cyclo-ligase activity"/>
    <property type="evidence" value="ECO:0007669"/>
    <property type="project" value="UniProtKB-UniRule"/>
</dbReference>
<dbReference type="EC" id="6.3.3.1" evidence="2 8"/>
<keyword evidence="12" id="KW-1185">Reference proteome</keyword>
<keyword evidence="7 8" id="KW-0067">ATP-binding</keyword>
<dbReference type="InterPro" id="IPR010918">
    <property type="entry name" value="PurM-like_C_dom"/>
</dbReference>
<keyword evidence="3 8" id="KW-0963">Cytoplasm</keyword>
<evidence type="ECO:0000256" key="3">
    <source>
        <dbReference type="ARBA" id="ARBA00022490"/>
    </source>
</evidence>
<dbReference type="OrthoDB" id="6605at2157"/>
<dbReference type="Pfam" id="PF02769">
    <property type="entry name" value="AIRS_C"/>
    <property type="match status" value="1"/>
</dbReference>
<dbReference type="RefSeq" id="WP_148692043.1">
    <property type="nucleotide sequence ID" value="NZ_CP020477.1"/>
</dbReference>
<evidence type="ECO:0000259" key="9">
    <source>
        <dbReference type="Pfam" id="PF00586"/>
    </source>
</evidence>
<dbReference type="InterPro" id="IPR036676">
    <property type="entry name" value="PurM-like_C_sf"/>
</dbReference>
<dbReference type="Proteomes" id="UP000193404">
    <property type="component" value="Chromosome"/>
</dbReference>
<evidence type="ECO:0000313" key="11">
    <source>
        <dbReference type="EMBL" id="ARM76259.1"/>
    </source>
</evidence>
<proteinExistence type="inferred from homology"/>
<dbReference type="GO" id="GO:0005829">
    <property type="term" value="C:cytosol"/>
    <property type="evidence" value="ECO:0007669"/>
    <property type="project" value="TreeGrafter"/>
</dbReference>
<protein>
    <recommendedName>
        <fullName evidence="2 8">Phosphoribosylformylglycinamidine cyclo-ligase</fullName>
        <ecNumber evidence="2 8">6.3.3.1</ecNumber>
    </recommendedName>
    <alternativeName>
        <fullName evidence="8">AIR synthase</fullName>
    </alternativeName>
    <alternativeName>
        <fullName evidence="8">AIRS</fullName>
    </alternativeName>
    <alternativeName>
        <fullName evidence="8">Phosphoribosyl-aminoimidazole synthetase</fullName>
    </alternativeName>
</protein>
<dbReference type="InterPro" id="IPR036921">
    <property type="entry name" value="PurM-like_N_sf"/>
</dbReference>
<keyword evidence="4 8" id="KW-0436">Ligase</keyword>
<comment type="catalytic activity">
    <reaction evidence="8">
        <text>2-formamido-N(1)-(5-O-phospho-beta-D-ribosyl)acetamidine + ATP = 5-amino-1-(5-phospho-beta-D-ribosyl)imidazole + ADP + phosphate + H(+)</text>
        <dbReference type="Rhea" id="RHEA:23032"/>
        <dbReference type="ChEBI" id="CHEBI:15378"/>
        <dbReference type="ChEBI" id="CHEBI:30616"/>
        <dbReference type="ChEBI" id="CHEBI:43474"/>
        <dbReference type="ChEBI" id="CHEBI:137981"/>
        <dbReference type="ChEBI" id="CHEBI:147287"/>
        <dbReference type="ChEBI" id="CHEBI:456216"/>
        <dbReference type="EC" id="6.3.3.1"/>
    </reaction>
</comment>
<dbReference type="CDD" id="cd02196">
    <property type="entry name" value="PurM"/>
    <property type="match status" value="1"/>
</dbReference>
<comment type="pathway">
    <text evidence="1 8">Purine metabolism; IMP biosynthesis via de novo pathway; 5-amino-1-(5-phospho-D-ribosyl)imidazole from N(2)-formyl-N(1)-(5-phospho-D-ribosyl)glycinamide: step 2/2.</text>
</comment>
<dbReference type="PANTHER" id="PTHR10520">
    <property type="entry name" value="TRIFUNCTIONAL PURINE BIOSYNTHETIC PROTEIN ADENOSINE-3-RELATED"/>
    <property type="match status" value="1"/>
</dbReference>
<dbReference type="STRING" id="282676.B6F84_09630"/>
<dbReference type="SUPFAM" id="SSF55326">
    <property type="entry name" value="PurM N-terminal domain-like"/>
    <property type="match status" value="1"/>
</dbReference>
<dbReference type="Gene3D" id="3.30.1330.10">
    <property type="entry name" value="PurM-like, N-terminal domain"/>
    <property type="match status" value="1"/>
</dbReference>
<evidence type="ECO:0000256" key="5">
    <source>
        <dbReference type="ARBA" id="ARBA00022741"/>
    </source>
</evidence>
<dbReference type="KEGG" id="aman:B6F84_09630"/>
<evidence type="ECO:0000256" key="8">
    <source>
        <dbReference type="HAMAP-Rule" id="MF_00741"/>
    </source>
</evidence>
<keyword evidence="5 8" id="KW-0547">Nucleotide-binding</keyword>
<evidence type="ECO:0000256" key="7">
    <source>
        <dbReference type="ARBA" id="ARBA00022840"/>
    </source>
</evidence>
<evidence type="ECO:0000256" key="4">
    <source>
        <dbReference type="ARBA" id="ARBA00022598"/>
    </source>
</evidence>
<dbReference type="SUPFAM" id="SSF56042">
    <property type="entry name" value="PurM C-terminal domain-like"/>
    <property type="match status" value="1"/>
</dbReference>
<gene>
    <name evidence="8" type="primary">purM</name>
    <name evidence="11" type="ORF">B6F84_09630</name>
</gene>
<dbReference type="Pfam" id="PF00586">
    <property type="entry name" value="AIRS"/>
    <property type="match status" value="1"/>
</dbReference>